<evidence type="ECO:0000313" key="7">
    <source>
        <dbReference type="Proteomes" id="UP000253594"/>
    </source>
</evidence>
<evidence type="ECO:0000313" key="4">
    <source>
        <dbReference type="EMBL" id="RCI76663.1"/>
    </source>
</evidence>
<dbReference type="EMBL" id="KT887560">
    <property type="protein sequence ID" value="ALY08320.1"/>
    <property type="molecule type" value="Genomic_DNA"/>
</dbReference>
<dbReference type="eggNOG" id="ENOG503153E">
    <property type="taxonomic scope" value="Bacteria"/>
</dbReference>
<dbReference type="Proteomes" id="UP000644192">
    <property type="component" value="Unassembled WGS sequence"/>
</dbReference>
<evidence type="ECO:0000313" key="2">
    <source>
        <dbReference type="EMBL" id="CRP47711.1"/>
    </source>
</evidence>
<dbReference type="Proteomes" id="UP000253594">
    <property type="component" value="Unassembled WGS sequence"/>
</dbReference>
<reference evidence="5 8" key="6">
    <citation type="submission" date="2019-01" db="EMBL/GenBank/DDBJ databases">
        <title>The Pseudomonas aeruginosa pan-genome provides new insights on its population structure, horizontal gene transfer and pathogenicity.</title>
        <authorList>
            <person name="Freschi L."/>
            <person name="Vincent A.T."/>
            <person name="Jeukens J."/>
            <person name="Emond-Rheault J.-G."/>
            <person name="Kukavica-Ibrulj I."/>
            <person name="Dupont M.-J."/>
            <person name="Charette S.J."/>
            <person name="Boyle B."/>
            <person name="Levesque R.C."/>
        </authorList>
    </citation>
    <scope>NUCLEOTIDE SEQUENCE [LARGE SCALE GENOMIC DNA]</scope>
    <source>
        <strain evidence="5 8">PA-W36</strain>
    </source>
</reference>
<gene>
    <name evidence="4" type="ORF">DT376_01135</name>
    <name evidence="3" type="ORF">GUL26_14270</name>
    <name evidence="5" type="ORF">IPC1295_33900</name>
    <name evidence="2" type="ORF">PAERUG_P19_London_7_VIM_2_05_10_04599</name>
</gene>
<accession>A0A080VAE3</accession>
<reference evidence="3" key="7">
    <citation type="submission" date="2020-01" db="EMBL/GenBank/DDBJ databases">
        <title>Bacteria Cultured from War Wounds Associated with the Conflict in Eastern Ukraine.</title>
        <authorList>
            <person name="Snesrud E."/>
            <person name="Galac M.R."/>
            <person name="Mc Gann P."/>
            <person name="Valentine K."/>
            <person name="Viacheslav K."/>
        </authorList>
    </citation>
    <scope>NUCLEOTIDE SEQUENCE</scope>
    <source>
        <strain evidence="3">VNMU148</strain>
    </source>
</reference>
<dbReference type="AlphaFoldDB" id="A0A080VAE3"/>
<reference evidence="4 7" key="5">
    <citation type="submission" date="2018-07" db="EMBL/GenBank/DDBJ databases">
        <title>Mechanisms of high-level aminoglycoside resistance among Gram-negative pathogens in Brazil.</title>
        <authorList>
            <person name="Ballaben A.S."/>
            <person name="Darini A.L.C."/>
            <person name="Doi Y."/>
        </authorList>
    </citation>
    <scope>NUCLEOTIDE SEQUENCE [LARGE SCALE GENOMIC DNA]</scope>
    <source>
        <strain evidence="4 7">B2-305</strain>
    </source>
</reference>
<dbReference type="EMBL" id="WXZT01000010">
    <property type="protein sequence ID" value="MZZ13419.1"/>
    <property type="molecule type" value="Genomic_DNA"/>
</dbReference>
<organism evidence="2 6">
    <name type="scientific">Pseudomonas aeruginosa</name>
    <dbReference type="NCBI Taxonomy" id="287"/>
    <lineage>
        <taxon>Bacteria</taxon>
        <taxon>Pseudomonadati</taxon>
        <taxon>Pseudomonadota</taxon>
        <taxon>Gammaproteobacteria</taxon>
        <taxon>Pseudomonadales</taxon>
        <taxon>Pseudomonadaceae</taxon>
        <taxon>Pseudomonas</taxon>
    </lineage>
</organism>
<dbReference type="EMBL" id="NSNE01000057">
    <property type="protein sequence ID" value="RPM00289.1"/>
    <property type="molecule type" value="Genomic_DNA"/>
</dbReference>
<reference evidence="1" key="1">
    <citation type="journal article" date="2015" name="MBio">
        <title>Phylogenetic Distribution of CRISPR-Cas Systems in Antibiotic-Resistant Pseudomonas aeruginosa.</title>
        <authorList>
            <person name="van Belkum A."/>
            <person name="Soriaga L.B."/>
            <person name="LaFave M.C."/>
            <person name="Akella S."/>
            <person name="Veyrieras J.B."/>
            <person name="Barbu E.M."/>
            <person name="Shortridge D."/>
            <person name="Blanc B."/>
            <person name="Hannum G."/>
            <person name="Zambardi G."/>
            <person name="Miller K."/>
            <person name="Enright M.C."/>
            <person name="Mugnier N."/>
            <person name="Brami D."/>
            <person name="Schicklin S."/>
            <person name="Felderman M."/>
            <person name="Schwartz A.S."/>
            <person name="Richardson T.H."/>
            <person name="Peterson T.C."/>
            <person name="Hubby B."/>
            <person name="Cady K.C."/>
        </authorList>
    </citation>
    <scope>NUCLEOTIDE SEQUENCE</scope>
    <source>
        <strain evidence="1">WH-SGI-V-07174</strain>
    </source>
</reference>
<reference evidence="6" key="3">
    <citation type="submission" date="2015-06" db="EMBL/GenBank/DDBJ databases">
        <authorList>
            <person name="Radhakrishnan Rajesh"/>
            <person name="Underwood Anthony"/>
            <person name="Al-Shahib Ali"/>
        </authorList>
    </citation>
    <scope>NUCLEOTIDE SEQUENCE [LARGE SCALE GENOMIC DNA]</scope>
    <source>
        <strain evidence="6">P19_London_7_VIM_2_05_10</strain>
    </source>
</reference>
<evidence type="ECO:0000313" key="1">
    <source>
        <dbReference type="EMBL" id="ALY08320.1"/>
    </source>
</evidence>
<protein>
    <submittedName>
        <fullName evidence="2">Uncharacterized protein</fullName>
    </submittedName>
</protein>
<evidence type="ECO:0000313" key="3">
    <source>
        <dbReference type="EMBL" id="MZZ13419.1"/>
    </source>
</evidence>
<dbReference type="PATRIC" id="fig|287.1477.peg.3910"/>
<name>A0A080VAE3_PSEAI</name>
<proteinExistence type="predicted"/>
<sequence length="86" mass="9605">MNPLFTNLTQETLAYLEDQLSNNDVAGDDELIDLFIEELSLTLEQAEAAVALRDQYLCQVFLVGQGPLHRPEADGLSFDPHTKSVR</sequence>
<evidence type="ECO:0000313" key="6">
    <source>
        <dbReference type="Proteomes" id="UP000045039"/>
    </source>
</evidence>
<dbReference type="EMBL" id="CVVU01000223">
    <property type="protein sequence ID" value="CRP47711.1"/>
    <property type="molecule type" value="Genomic_DNA"/>
</dbReference>
<reference evidence="5 8" key="4">
    <citation type="submission" date="2017-08" db="EMBL/GenBank/DDBJ databases">
        <authorList>
            <person name="Feschi L."/>
            <person name="Jeukens J."/>
            <person name="Emond-Rheault J.-G."/>
            <person name="Kukavica-Ibrulj I."/>
            <person name="Boyle B."/>
            <person name="Levesque R.C."/>
        </authorList>
    </citation>
    <scope>NUCLEOTIDE SEQUENCE [LARGE SCALE GENOMIC DNA]</scope>
    <source>
        <strain evidence="5 8">PA-W36</strain>
    </source>
</reference>
<evidence type="ECO:0000313" key="8">
    <source>
        <dbReference type="Proteomes" id="UP000284767"/>
    </source>
</evidence>
<reference evidence="2" key="2">
    <citation type="submission" date="2015-06" db="EMBL/GenBank/DDBJ databases">
        <authorList>
            <person name="Radhakrishnan R."/>
            <person name="Underwood A."/>
            <person name="Al-Shahib A."/>
        </authorList>
    </citation>
    <scope>NUCLEOTIDE SEQUENCE</scope>
    <source>
        <strain evidence="2">P19_London_7_VIM_2_05_10</strain>
    </source>
</reference>
<dbReference type="Proteomes" id="UP000045039">
    <property type="component" value="Unassembled WGS sequence"/>
</dbReference>
<dbReference type="Proteomes" id="UP000284767">
    <property type="component" value="Unassembled WGS sequence"/>
</dbReference>
<evidence type="ECO:0000313" key="5">
    <source>
        <dbReference type="EMBL" id="RPM00289.1"/>
    </source>
</evidence>
<dbReference type="EMBL" id="QORE01000013">
    <property type="protein sequence ID" value="RCI76663.1"/>
    <property type="molecule type" value="Genomic_DNA"/>
</dbReference>
<dbReference type="RefSeq" id="WP_003099797.1">
    <property type="nucleotide sequence ID" value="NZ_AP040361.1"/>
</dbReference>